<name>A0A0F7SMJ6_PHARH</name>
<evidence type="ECO:0000259" key="3">
    <source>
        <dbReference type="Pfam" id="PF02037"/>
    </source>
</evidence>
<reference evidence="4" key="1">
    <citation type="submission" date="2014-08" db="EMBL/GenBank/DDBJ databases">
        <authorList>
            <person name="Sharma Rahul"/>
            <person name="Thines Marco"/>
        </authorList>
    </citation>
    <scope>NUCLEOTIDE SEQUENCE</scope>
</reference>
<dbReference type="Gene3D" id="1.10.720.30">
    <property type="entry name" value="SAP domain"/>
    <property type="match status" value="1"/>
</dbReference>
<feature type="region of interest" description="Disordered" evidence="2">
    <location>
        <begin position="365"/>
        <end position="391"/>
    </location>
</feature>
<dbReference type="InterPro" id="IPR003034">
    <property type="entry name" value="SAP_dom"/>
</dbReference>
<dbReference type="Gene3D" id="6.10.140.1430">
    <property type="match status" value="1"/>
</dbReference>
<evidence type="ECO:0000313" key="4">
    <source>
        <dbReference type="EMBL" id="CDZ98207.1"/>
    </source>
</evidence>
<feature type="compositionally biased region" description="Polar residues" evidence="2">
    <location>
        <begin position="91"/>
        <end position="104"/>
    </location>
</feature>
<organism evidence="4">
    <name type="scientific">Phaffia rhodozyma</name>
    <name type="common">Yeast</name>
    <name type="synonym">Xanthophyllomyces dendrorhous</name>
    <dbReference type="NCBI Taxonomy" id="264483"/>
    <lineage>
        <taxon>Eukaryota</taxon>
        <taxon>Fungi</taxon>
        <taxon>Dikarya</taxon>
        <taxon>Basidiomycota</taxon>
        <taxon>Agaricomycotina</taxon>
        <taxon>Tremellomycetes</taxon>
        <taxon>Cystofilobasidiales</taxon>
        <taxon>Mrakiaceae</taxon>
        <taxon>Phaffia</taxon>
    </lineage>
</organism>
<dbReference type="AlphaFoldDB" id="A0A0F7SMJ6"/>
<protein>
    <submittedName>
        <fullName evidence="4">SAP domain</fullName>
    </submittedName>
</protein>
<dbReference type="InterPro" id="IPR036361">
    <property type="entry name" value="SAP_dom_sf"/>
</dbReference>
<keyword evidence="1" id="KW-0175">Coiled coil</keyword>
<dbReference type="EMBL" id="LN483326">
    <property type="protein sequence ID" value="CDZ98207.1"/>
    <property type="molecule type" value="Genomic_DNA"/>
</dbReference>
<proteinExistence type="predicted"/>
<sequence length="391" mass="41405">MLRSTRSLGSLRAVAQVQAQPHFMLPAQQRQLASSVLLSQGPWEKQTVSQLKGELSKRNIAIGGSKLKKDLIRKLQEFEQAQQIPPVPSRRQASTSATKETTVSAEDALKVRDNGPAISTEKLSVPPSIPVASQAIEPALGGDILVSDTVAPGLPENPFGQSKMTLDLKFPDSRDQPESATPIPWILAFHSDKFPSTSDSPSQSQVPEAFVPKVYTAASTSTHPGGGPVSGTSTTSDLGIEDPLVSAEETSRDLSSAEKQGLFVLAAILAGGFLAGGVFKPQSKAALAKAEELAHQAKDKAGELKDQAQEKTGELKAQVEDKYAEVKGKAEDLVKDGKAKLAEGKNAAEGKYDEAKGKAKEVAKEGQKKIEEGKAKGKKAVEDVKEKVGAK</sequence>
<feature type="region of interest" description="Disordered" evidence="2">
    <location>
        <begin position="217"/>
        <end position="253"/>
    </location>
</feature>
<feature type="domain" description="SAP" evidence="3">
    <location>
        <begin position="44"/>
        <end position="79"/>
    </location>
</feature>
<feature type="region of interest" description="Disordered" evidence="2">
    <location>
        <begin position="82"/>
        <end position="124"/>
    </location>
</feature>
<accession>A0A0F7SMJ6</accession>
<dbReference type="Pfam" id="PF02037">
    <property type="entry name" value="SAP"/>
    <property type="match status" value="1"/>
</dbReference>
<evidence type="ECO:0000256" key="2">
    <source>
        <dbReference type="SAM" id="MobiDB-lite"/>
    </source>
</evidence>
<feature type="coiled-coil region" evidence="1">
    <location>
        <begin position="287"/>
        <end position="365"/>
    </location>
</feature>
<evidence type="ECO:0000256" key="1">
    <source>
        <dbReference type="SAM" id="Coils"/>
    </source>
</evidence>
<feature type="region of interest" description="Disordered" evidence="2">
    <location>
        <begin position="151"/>
        <end position="182"/>
    </location>
</feature>